<gene>
    <name evidence="3" type="primary">coaE</name>
    <name evidence="5" type="ORF">QQ91_005010</name>
</gene>
<protein>
    <recommendedName>
        <fullName evidence="3 4">Dephospho-CoA kinase</fullName>
        <ecNumber evidence="3 4">2.7.1.24</ecNumber>
    </recommendedName>
    <alternativeName>
        <fullName evidence="3">Dephosphocoenzyme A kinase</fullName>
    </alternativeName>
</protein>
<evidence type="ECO:0000256" key="4">
    <source>
        <dbReference type="NCBIfam" id="TIGR00152"/>
    </source>
</evidence>
<dbReference type="HAMAP" id="MF_00376">
    <property type="entry name" value="Dephospho_CoA_kinase"/>
    <property type="match status" value="1"/>
</dbReference>
<dbReference type="NCBIfam" id="TIGR00152">
    <property type="entry name" value="dephospho-CoA kinase"/>
    <property type="match status" value="1"/>
</dbReference>
<dbReference type="GO" id="GO:0005737">
    <property type="term" value="C:cytoplasm"/>
    <property type="evidence" value="ECO:0007669"/>
    <property type="project" value="UniProtKB-SubCell"/>
</dbReference>
<dbReference type="PANTHER" id="PTHR10695">
    <property type="entry name" value="DEPHOSPHO-COA KINASE-RELATED"/>
    <property type="match status" value="1"/>
</dbReference>
<dbReference type="EC" id="2.7.1.24" evidence="3 4"/>
<comment type="function">
    <text evidence="3">Catalyzes the phosphorylation of the 3'-hydroxyl group of dephosphocoenzyme A to form coenzyme A.</text>
</comment>
<dbReference type="EMBL" id="JTHE02000003">
    <property type="protein sequence ID" value="NEV66468.1"/>
    <property type="molecule type" value="Genomic_DNA"/>
</dbReference>
<dbReference type="GO" id="GO:0015937">
    <property type="term" value="P:coenzyme A biosynthetic process"/>
    <property type="evidence" value="ECO:0007669"/>
    <property type="project" value="UniProtKB-UniRule"/>
</dbReference>
<dbReference type="GO" id="GO:0005524">
    <property type="term" value="F:ATP binding"/>
    <property type="evidence" value="ECO:0007669"/>
    <property type="project" value="UniProtKB-UniRule"/>
</dbReference>
<keyword evidence="2 3" id="KW-0067">ATP-binding</keyword>
<evidence type="ECO:0000313" key="5">
    <source>
        <dbReference type="EMBL" id="NEV66468.1"/>
    </source>
</evidence>
<dbReference type="CDD" id="cd02022">
    <property type="entry name" value="DPCK"/>
    <property type="match status" value="1"/>
</dbReference>
<dbReference type="PANTHER" id="PTHR10695:SF46">
    <property type="entry name" value="BIFUNCTIONAL COENZYME A SYNTHASE-RELATED"/>
    <property type="match status" value="1"/>
</dbReference>
<feature type="binding site" evidence="3">
    <location>
        <begin position="14"/>
        <end position="19"/>
    </location>
    <ligand>
        <name>ATP</name>
        <dbReference type="ChEBI" id="CHEBI:30616"/>
    </ligand>
</feature>
<evidence type="ECO:0000256" key="3">
    <source>
        <dbReference type="HAMAP-Rule" id="MF_00376"/>
    </source>
</evidence>
<keyword evidence="3" id="KW-0963">Cytoplasm</keyword>
<dbReference type="InterPro" id="IPR001977">
    <property type="entry name" value="Depp_CoAkinase"/>
</dbReference>
<reference evidence="5" key="1">
    <citation type="submission" date="2014-11" db="EMBL/GenBank/DDBJ databases">
        <authorList>
            <person name="Malar M.C."/>
            <person name="Sen D."/>
            <person name="Tripathy S."/>
        </authorList>
    </citation>
    <scope>NUCLEOTIDE SEQUENCE</scope>
    <source>
        <strain evidence="5">BDU141951</strain>
    </source>
</reference>
<keyword evidence="3 5" id="KW-0808">Transferase</keyword>
<dbReference type="GO" id="GO:0004140">
    <property type="term" value="F:dephospho-CoA kinase activity"/>
    <property type="evidence" value="ECO:0007669"/>
    <property type="project" value="UniProtKB-UniRule"/>
</dbReference>
<name>A0A0C1V3Q7_9CYAN</name>
<dbReference type="PROSITE" id="PS51219">
    <property type="entry name" value="DPCK"/>
    <property type="match status" value="1"/>
</dbReference>
<dbReference type="InterPro" id="IPR027417">
    <property type="entry name" value="P-loop_NTPase"/>
</dbReference>
<comment type="subcellular location">
    <subcellularLocation>
        <location evidence="3">Cytoplasm</location>
    </subcellularLocation>
</comment>
<evidence type="ECO:0000256" key="2">
    <source>
        <dbReference type="ARBA" id="ARBA00022840"/>
    </source>
</evidence>
<keyword evidence="3 5" id="KW-0418">Kinase</keyword>
<evidence type="ECO:0000256" key="1">
    <source>
        <dbReference type="ARBA" id="ARBA00022741"/>
    </source>
</evidence>
<dbReference type="Pfam" id="PF01121">
    <property type="entry name" value="CoaE"/>
    <property type="match status" value="1"/>
</dbReference>
<accession>A0A0C1V3Q7</accession>
<dbReference type="UniPathway" id="UPA00241">
    <property type="reaction ID" value="UER00356"/>
</dbReference>
<dbReference type="SUPFAM" id="SSF52540">
    <property type="entry name" value="P-loop containing nucleoside triphosphate hydrolases"/>
    <property type="match status" value="1"/>
</dbReference>
<comment type="pathway">
    <text evidence="3">Cofactor biosynthesis; coenzyme A biosynthesis; CoA from (R)-pantothenate: step 5/5.</text>
</comment>
<keyword evidence="3" id="KW-0173">Coenzyme A biosynthesis</keyword>
<reference evidence="5" key="2">
    <citation type="journal article" date="2015" name="Genome Announc.">
        <title>Draft Genome Sequence of Filamentous Marine Cyanobacterium Lyngbya confervoides Strain BDU141951.</title>
        <authorList>
            <person name="Chandrababunaidu M.M."/>
            <person name="Sen D."/>
            <person name="Tripathy S."/>
        </authorList>
    </citation>
    <scope>NUCLEOTIDE SEQUENCE</scope>
    <source>
        <strain evidence="5">BDU141951</strain>
    </source>
</reference>
<comment type="caution">
    <text evidence="5">The sequence shown here is derived from an EMBL/GenBank/DDBJ whole genome shotgun (WGS) entry which is preliminary data.</text>
</comment>
<comment type="catalytic activity">
    <reaction evidence="3">
        <text>3'-dephospho-CoA + ATP = ADP + CoA + H(+)</text>
        <dbReference type="Rhea" id="RHEA:18245"/>
        <dbReference type="ChEBI" id="CHEBI:15378"/>
        <dbReference type="ChEBI" id="CHEBI:30616"/>
        <dbReference type="ChEBI" id="CHEBI:57287"/>
        <dbReference type="ChEBI" id="CHEBI:57328"/>
        <dbReference type="ChEBI" id="CHEBI:456216"/>
        <dbReference type="EC" id="2.7.1.24"/>
    </reaction>
</comment>
<organism evidence="5">
    <name type="scientific">Lyngbya confervoides BDU141951</name>
    <dbReference type="NCBI Taxonomy" id="1574623"/>
    <lineage>
        <taxon>Bacteria</taxon>
        <taxon>Bacillati</taxon>
        <taxon>Cyanobacteriota</taxon>
        <taxon>Cyanophyceae</taxon>
        <taxon>Oscillatoriophycideae</taxon>
        <taxon>Oscillatoriales</taxon>
        <taxon>Microcoleaceae</taxon>
        <taxon>Lyngbya</taxon>
    </lineage>
</organism>
<reference evidence="5" key="3">
    <citation type="submission" date="2020-02" db="EMBL/GenBank/DDBJ databases">
        <authorList>
            <person name="Sarangi A.N."/>
            <person name="Ghosh S."/>
            <person name="Mukherjee M."/>
            <person name="Tripathy S."/>
        </authorList>
    </citation>
    <scope>NUCLEOTIDE SEQUENCE</scope>
    <source>
        <strain evidence="5">BDU141951</strain>
    </source>
</reference>
<proteinExistence type="inferred from homology"/>
<dbReference type="Gene3D" id="3.40.50.300">
    <property type="entry name" value="P-loop containing nucleotide triphosphate hydrolases"/>
    <property type="match status" value="1"/>
</dbReference>
<comment type="similarity">
    <text evidence="3">Belongs to the CoaE family.</text>
</comment>
<sequence length="198" mass="21629">MGQQRIIGLTGGIATGKSTVAEYLQKQYGVPILDADVYARQAVEVGSPILGAIAARYGTQILRSDGSLDRPQLGQIVFSDRAEKAWLEQQIHPYVRQCFATAMANLSAVATVVQVIPLLFEANLTDQVTEIWVVTCAYDTQRQRLMTRNQLSPAAAEQRIQNQWPLAQKAELADVVLDNEGTLAALYQQIDAALQATA</sequence>
<dbReference type="AlphaFoldDB" id="A0A0C1V3Q7"/>
<keyword evidence="1 3" id="KW-0547">Nucleotide-binding</keyword>